<reference evidence="7" key="1">
    <citation type="submission" date="2023-01" db="EMBL/GenBank/DDBJ databases">
        <title>Genome assembly of the deep-sea coral Lophelia pertusa.</title>
        <authorList>
            <person name="Herrera S."/>
            <person name="Cordes E."/>
        </authorList>
    </citation>
    <scope>NUCLEOTIDE SEQUENCE</scope>
    <source>
        <strain evidence="7">USNM1676648</strain>
        <tissue evidence="7">Polyp</tissue>
    </source>
</reference>
<proteinExistence type="predicted"/>
<protein>
    <submittedName>
        <fullName evidence="7">PDZ domain-containing protein 8</fullName>
    </submittedName>
</protein>
<dbReference type="PANTHER" id="PTHR21519">
    <property type="entry name" value="PDZ DOMAIN-CONTAINING PROTEIN 8"/>
    <property type="match status" value="1"/>
</dbReference>
<keyword evidence="8" id="KW-1185">Reference proteome</keyword>
<dbReference type="GO" id="GO:0046872">
    <property type="term" value="F:metal ion binding"/>
    <property type="evidence" value="ECO:0007669"/>
    <property type="project" value="UniProtKB-KW"/>
</dbReference>
<feature type="compositionally biased region" description="Polar residues" evidence="4">
    <location>
        <begin position="329"/>
        <end position="341"/>
    </location>
</feature>
<dbReference type="PROSITE" id="PS50004">
    <property type="entry name" value="C2"/>
    <property type="match status" value="1"/>
</dbReference>
<dbReference type="InterPro" id="IPR039275">
    <property type="entry name" value="PDZD8"/>
</dbReference>
<dbReference type="SMART" id="SM00109">
    <property type="entry name" value="C1"/>
    <property type="match status" value="1"/>
</dbReference>
<feature type="compositionally biased region" description="Polar residues" evidence="4">
    <location>
        <begin position="71"/>
        <end position="84"/>
    </location>
</feature>
<evidence type="ECO:0000256" key="1">
    <source>
        <dbReference type="ARBA" id="ARBA00022723"/>
    </source>
</evidence>
<dbReference type="Proteomes" id="UP001163046">
    <property type="component" value="Unassembled WGS sequence"/>
</dbReference>
<evidence type="ECO:0000259" key="6">
    <source>
        <dbReference type="PROSITE" id="PS50081"/>
    </source>
</evidence>
<keyword evidence="2" id="KW-0862">Zinc</keyword>
<dbReference type="GO" id="GO:0051560">
    <property type="term" value="P:mitochondrial calcium ion homeostasis"/>
    <property type="evidence" value="ECO:0007669"/>
    <property type="project" value="InterPro"/>
</dbReference>
<dbReference type="AlphaFoldDB" id="A0A9W9YYS5"/>
<evidence type="ECO:0000256" key="2">
    <source>
        <dbReference type="ARBA" id="ARBA00022833"/>
    </source>
</evidence>
<feature type="compositionally biased region" description="Basic and acidic residues" evidence="4">
    <location>
        <begin position="45"/>
        <end position="60"/>
    </location>
</feature>
<gene>
    <name evidence="7" type="primary">PDZD8_3</name>
    <name evidence="7" type="ORF">OS493_021412</name>
</gene>
<dbReference type="CDD" id="cd20825">
    <property type="entry name" value="C1_PDZD8"/>
    <property type="match status" value="1"/>
</dbReference>
<comment type="caution">
    <text evidence="7">The sequence shown here is derived from an EMBL/GenBank/DDBJ whole genome shotgun (WGS) entry which is preliminary data.</text>
</comment>
<dbReference type="CDD" id="cd00030">
    <property type="entry name" value="C2"/>
    <property type="match status" value="1"/>
</dbReference>
<dbReference type="InterPro" id="IPR000008">
    <property type="entry name" value="C2_dom"/>
</dbReference>
<name>A0A9W9YYS5_9CNID</name>
<evidence type="ECO:0000313" key="8">
    <source>
        <dbReference type="Proteomes" id="UP001163046"/>
    </source>
</evidence>
<dbReference type="Gene3D" id="2.60.40.150">
    <property type="entry name" value="C2 domain"/>
    <property type="match status" value="1"/>
</dbReference>
<feature type="domain" description="Phorbol-ester/DAG-type" evidence="6">
    <location>
        <begin position="242"/>
        <end position="292"/>
    </location>
</feature>
<organism evidence="7 8">
    <name type="scientific">Desmophyllum pertusum</name>
    <dbReference type="NCBI Taxonomy" id="174260"/>
    <lineage>
        <taxon>Eukaryota</taxon>
        <taxon>Metazoa</taxon>
        <taxon>Cnidaria</taxon>
        <taxon>Anthozoa</taxon>
        <taxon>Hexacorallia</taxon>
        <taxon>Scleractinia</taxon>
        <taxon>Caryophylliina</taxon>
        <taxon>Caryophylliidae</taxon>
        <taxon>Desmophyllum</taxon>
    </lineage>
</organism>
<feature type="compositionally biased region" description="Basic and acidic residues" evidence="4">
    <location>
        <begin position="1"/>
        <end position="15"/>
    </location>
</feature>
<feature type="coiled-coil region" evidence="3">
    <location>
        <begin position="419"/>
        <end position="457"/>
    </location>
</feature>
<dbReference type="InterPro" id="IPR035892">
    <property type="entry name" value="C2_domain_sf"/>
</dbReference>
<dbReference type="InterPro" id="IPR046349">
    <property type="entry name" value="C1-like_sf"/>
</dbReference>
<dbReference type="GO" id="GO:1990456">
    <property type="term" value="P:mitochondrion-endoplasmic reticulum membrane tethering"/>
    <property type="evidence" value="ECO:0007669"/>
    <property type="project" value="InterPro"/>
</dbReference>
<dbReference type="Pfam" id="PF00168">
    <property type="entry name" value="C2"/>
    <property type="match status" value="1"/>
</dbReference>
<sequence>MLSRSTELRQKAEKKMKGKQASRQRAEVNWIANKGCKTGITSNYTEDKPRSGNSETDKKTTSAHATGSAPPGTNQRRVSVSSLTAVDGPDTTKTKLVSASPAPVWNETMKFDILKKDQYLNVFVWSKSQEKNDKDIILGYITIPLMDIALRCLSFSSNTHEECFVLVSPHSDRIISNQPYLRSHPGLKEKLCGGDLTLIFRHTPSLVDCDESIVEKNDSLNDLTPKDEGQEKDTLESLEAPKHQFILTQFYFPTRCSYCDKKVWTKVAFQCRTCARICHKKCIQNCTSYTQCVDATKSTSGWFSRQQCKPENEEPEKQQENKDSKESSGETIPNVTEASSESEPERLVTKPDKSSDEHEMKPTGKDDQTSDEPQSIKRTPDSNEDIFYKRSKKVEADDFVKASERVREAGRELFSNLPLEARKNKLQDMMNKLQVEIDEENETRTELYEQRSGAKERRKKAVVESLLAKSEERSQALAMLMLQYCAGYQSCVEAEELDSYQL</sequence>
<feature type="domain" description="C2" evidence="5">
    <location>
        <begin position="4"/>
        <end position="160"/>
    </location>
</feature>
<keyword evidence="3" id="KW-0175">Coiled coil</keyword>
<dbReference type="GO" id="GO:0044233">
    <property type="term" value="C:mitochondria-associated endoplasmic reticulum membrane contact site"/>
    <property type="evidence" value="ECO:0007669"/>
    <property type="project" value="InterPro"/>
</dbReference>
<feature type="region of interest" description="Disordered" evidence="4">
    <location>
        <begin position="304"/>
        <end position="384"/>
    </location>
</feature>
<keyword evidence="1" id="KW-0479">Metal-binding</keyword>
<feature type="region of interest" description="Disordered" evidence="4">
    <location>
        <begin position="1"/>
        <end position="96"/>
    </location>
</feature>
<dbReference type="Pfam" id="PF00130">
    <property type="entry name" value="C1_1"/>
    <property type="match status" value="1"/>
</dbReference>
<evidence type="ECO:0000256" key="4">
    <source>
        <dbReference type="SAM" id="MobiDB-lite"/>
    </source>
</evidence>
<dbReference type="PANTHER" id="PTHR21519:SF1">
    <property type="entry name" value="PDZ DOMAIN-CONTAINING PROTEIN 8"/>
    <property type="match status" value="1"/>
</dbReference>
<feature type="compositionally biased region" description="Basic and acidic residues" evidence="4">
    <location>
        <begin position="308"/>
        <end position="328"/>
    </location>
</feature>
<dbReference type="PROSITE" id="PS00479">
    <property type="entry name" value="ZF_DAG_PE_1"/>
    <property type="match status" value="1"/>
</dbReference>
<dbReference type="SUPFAM" id="SSF49562">
    <property type="entry name" value="C2 domain (Calcium/lipid-binding domain, CaLB)"/>
    <property type="match status" value="1"/>
</dbReference>
<dbReference type="GO" id="GO:0005739">
    <property type="term" value="C:mitochondrion"/>
    <property type="evidence" value="ECO:0007669"/>
    <property type="project" value="GOC"/>
</dbReference>
<dbReference type="EMBL" id="MU826839">
    <property type="protein sequence ID" value="KAJ7371986.1"/>
    <property type="molecule type" value="Genomic_DNA"/>
</dbReference>
<accession>A0A9W9YYS5</accession>
<dbReference type="PROSITE" id="PS50081">
    <property type="entry name" value="ZF_DAG_PE_2"/>
    <property type="match status" value="1"/>
</dbReference>
<dbReference type="InterPro" id="IPR002219">
    <property type="entry name" value="PKC_DAG/PE"/>
</dbReference>
<evidence type="ECO:0000256" key="3">
    <source>
        <dbReference type="SAM" id="Coils"/>
    </source>
</evidence>
<evidence type="ECO:0000313" key="7">
    <source>
        <dbReference type="EMBL" id="KAJ7371986.1"/>
    </source>
</evidence>
<dbReference type="SUPFAM" id="SSF57889">
    <property type="entry name" value="Cysteine-rich domain"/>
    <property type="match status" value="1"/>
</dbReference>
<dbReference type="Gene3D" id="3.30.60.20">
    <property type="match status" value="1"/>
</dbReference>
<feature type="compositionally biased region" description="Basic and acidic residues" evidence="4">
    <location>
        <begin position="343"/>
        <end position="381"/>
    </location>
</feature>
<dbReference type="OrthoDB" id="10004596at2759"/>
<evidence type="ECO:0000259" key="5">
    <source>
        <dbReference type="PROSITE" id="PS50004"/>
    </source>
</evidence>
<dbReference type="SMART" id="SM00239">
    <property type="entry name" value="C2"/>
    <property type="match status" value="1"/>
</dbReference>